<reference evidence="3" key="1">
    <citation type="submission" date="2019-12" db="EMBL/GenBank/DDBJ databases">
        <title>Complete genome of Terracaulis silvestris 0127_4.</title>
        <authorList>
            <person name="Vieira S."/>
            <person name="Riedel T."/>
            <person name="Sproer C."/>
            <person name="Pascual J."/>
            <person name="Boedeker C."/>
            <person name="Overmann J."/>
        </authorList>
    </citation>
    <scope>NUCLEOTIDE SEQUENCE [LARGE SCALE GENOMIC DNA]</scope>
    <source>
        <strain evidence="3">0127_4</strain>
    </source>
</reference>
<sequence length="157" mass="16786">MSADGGAEQSPSQPVVITEGPFQGWTSWSNGADPYETAIGPFCFRLEADGRARCAFQPRREHLNGGGTIHGGALMSFADFSLFAIAHNALRGAHAVTLTCNSEFLSAGAVDNFVYADGEVLRETRSLIFVRGLVTQDSRPLLAFSGTLKKINPLPRG</sequence>
<dbReference type="GO" id="GO:0016790">
    <property type="term" value="F:thiolester hydrolase activity"/>
    <property type="evidence" value="ECO:0007669"/>
    <property type="project" value="UniProtKB-ARBA"/>
</dbReference>
<dbReference type="Gene3D" id="3.10.129.10">
    <property type="entry name" value="Hotdog Thioesterase"/>
    <property type="match status" value="1"/>
</dbReference>
<evidence type="ECO:0000259" key="1">
    <source>
        <dbReference type="Pfam" id="PF03061"/>
    </source>
</evidence>
<dbReference type="Pfam" id="PF03061">
    <property type="entry name" value="4HBT"/>
    <property type="match status" value="1"/>
</dbReference>
<organism evidence="2 3">
    <name type="scientific">Terricaulis silvestris</name>
    <dbReference type="NCBI Taxonomy" id="2686094"/>
    <lineage>
        <taxon>Bacteria</taxon>
        <taxon>Pseudomonadati</taxon>
        <taxon>Pseudomonadota</taxon>
        <taxon>Alphaproteobacteria</taxon>
        <taxon>Caulobacterales</taxon>
        <taxon>Caulobacteraceae</taxon>
        <taxon>Terricaulis</taxon>
    </lineage>
</organism>
<dbReference type="InterPro" id="IPR006683">
    <property type="entry name" value="Thioestr_dom"/>
</dbReference>
<feature type="domain" description="Thioesterase" evidence="1">
    <location>
        <begin position="66"/>
        <end position="141"/>
    </location>
</feature>
<dbReference type="EMBL" id="CP047045">
    <property type="protein sequence ID" value="QGZ94675.1"/>
    <property type="molecule type" value="Genomic_DNA"/>
</dbReference>
<protein>
    <submittedName>
        <fullName evidence="2">Phenylacetic acid degradation protein PaaD</fullName>
    </submittedName>
</protein>
<proteinExistence type="predicted"/>
<dbReference type="SUPFAM" id="SSF54637">
    <property type="entry name" value="Thioesterase/thiol ester dehydrase-isomerase"/>
    <property type="match status" value="1"/>
</dbReference>
<evidence type="ECO:0000313" key="3">
    <source>
        <dbReference type="Proteomes" id="UP000431269"/>
    </source>
</evidence>
<dbReference type="RefSeq" id="WP_158765598.1">
    <property type="nucleotide sequence ID" value="NZ_CP047045.1"/>
</dbReference>
<dbReference type="InterPro" id="IPR029069">
    <property type="entry name" value="HotDog_dom_sf"/>
</dbReference>
<dbReference type="KEGG" id="tsv:DSM104635_01502"/>
<name>A0A6I6MI31_9CAUL</name>
<dbReference type="AlphaFoldDB" id="A0A6I6MI31"/>
<dbReference type="CDD" id="cd03443">
    <property type="entry name" value="PaaI_thioesterase"/>
    <property type="match status" value="1"/>
</dbReference>
<accession>A0A6I6MI31</accession>
<dbReference type="Proteomes" id="UP000431269">
    <property type="component" value="Chromosome"/>
</dbReference>
<keyword evidence="3" id="KW-1185">Reference proteome</keyword>
<evidence type="ECO:0000313" key="2">
    <source>
        <dbReference type="EMBL" id="QGZ94675.1"/>
    </source>
</evidence>
<gene>
    <name evidence="2" type="ORF">DSM104635_01502</name>
</gene>